<protein>
    <submittedName>
        <fullName evidence="3">DNA-protecting protein DprA</fullName>
    </submittedName>
</protein>
<dbReference type="SUPFAM" id="SSF47781">
    <property type="entry name" value="RuvA domain 2-like"/>
    <property type="match status" value="1"/>
</dbReference>
<dbReference type="Proteomes" id="UP000466586">
    <property type="component" value="Unassembled WGS sequence"/>
</dbReference>
<dbReference type="InterPro" id="IPR010994">
    <property type="entry name" value="RuvA_2-like"/>
</dbReference>
<name>A0A7K1YEU8_9SPHI</name>
<accession>A0A7K1YEU8</accession>
<dbReference type="GO" id="GO:0006281">
    <property type="term" value="P:DNA repair"/>
    <property type="evidence" value="ECO:0007669"/>
    <property type="project" value="InterPro"/>
</dbReference>
<dbReference type="Pfam" id="PF02481">
    <property type="entry name" value="DNA_processg_A"/>
    <property type="match status" value="1"/>
</dbReference>
<comment type="similarity">
    <text evidence="1">Belongs to the DprA/Smf family.</text>
</comment>
<dbReference type="SMART" id="SM00278">
    <property type="entry name" value="HhH1"/>
    <property type="match status" value="2"/>
</dbReference>
<evidence type="ECO:0000259" key="2">
    <source>
        <dbReference type="SMART" id="SM00278"/>
    </source>
</evidence>
<dbReference type="GO" id="GO:0009294">
    <property type="term" value="P:DNA-mediated transformation"/>
    <property type="evidence" value="ECO:0007669"/>
    <property type="project" value="InterPro"/>
</dbReference>
<evidence type="ECO:0000313" key="3">
    <source>
        <dbReference type="EMBL" id="MXV52529.1"/>
    </source>
</evidence>
<dbReference type="PANTHER" id="PTHR43022:SF1">
    <property type="entry name" value="PROTEIN SMF"/>
    <property type="match status" value="1"/>
</dbReference>
<dbReference type="RefSeq" id="WP_160845707.1">
    <property type="nucleotide sequence ID" value="NZ_WVHT01000008.1"/>
</dbReference>
<dbReference type="InterPro" id="IPR003488">
    <property type="entry name" value="DprA"/>
</dbReference>
<dbReference type="NCBIfam" id="TIGR00732">
    <property type="entry name" value="dprA"/>
    <property type="match status" value="1"/>
</dbReference>
<evidence type="ECO:0000256" key="1">
    <source>
        <dbReference type="ARBA" id="ARBA00006525"/>
    </source>
</evidence>
<dbReference type="PANTHER" id="PTHR43022">
    <property type="entry name" value="PROTEIN SMF"/>
    <property type="match status" value="1"/>
</dbReference>
<dbReference type="SUPFAM" id="SSF46785">
    <property type="entry name" value="Winged helix' DNA-binding domain"/>
    <property type="match status" value="1"/>
</dbReference>
<evidence type="ECO:0000313" key="4">
    <source>
        <dbReference type="Proteomes" id="UP000466586"/>
    </source>
</evidence>
<dbReference type="Gene3D" id="1.10.10.10">
    <property type="entry name" value="Winged helix-like DNA-binding domain superfamily/Winged helix DNA-binding domain"/>
    <property type="match status" value="1"/>
</dbReference>
<dbReference type="SUPFAM" id="SSF102405">
    <property type="entry name" value="MCP/YpsA-like"/>
    <property type="match status" value="1"/>
</dbReference>
<dbReference type="Pfam" id="PF14520">
    <property type="entry name" value="HHH_5"/>
    <property type="match status" value="1"/>
</dbReference>
<gene>
    <name evidence="3" type="primary">dprA</name>
    <name evidence="3" type="ORF">GS399_16255</name>
</gene>
<dbReference type="InterPro" id="IPR036388">
    <property type="entry name" value="WH-like_DNA-bd_sf"/>
</dbReference>
<proteinExistence type="inferred from homology"/>
<dbReference type="InterPro" id="IPR057666">
    <property type="entry name" value="DrpA_SLOG"/>
</dbReference>
<dbReference type="InterPro" id="IPR041614">
    <property type="entry name" value="DprA_WH"/>
</dbReference>
<comment type="caution">
    <text evidence="3">The sequence shown here is derived from an EMBL/GenBank/DDBJ whole genome shotgun (WGS) entry which is preliminary data.</text>
</comment>
<dbReference type="Gene3D" id="3.40.50.450">
    <property type="match status" value="1"/>
</dbReference>
<organism evidence="3 4">
    <name type="scientific">Hufsiella arboris</name>
    <dbReference type="NCBI Taxonomy" id="2695275"/>
    <lineage>
        <taxon>Bacteria</taxon>
        <taxon>Pseudomonadati</taxon>
        <taxon>Bacteroidota</taxon>
        <taxon>Sphingobacteriia</taxon>
        <taxon>Sphingobacteriales</taxon>
        <taxon>Sphingobacteriaceae</taxon>
        <taxon>Hufsiella</taxon>
    </lineage>
</organism>
<dbReference type="GO" id="GO:0003677">
    <property type="term" value="F:DNA binding"/>
    <property type="evidence" value="ECO:0007669"/>
    <property type="project" value="InterPro"/>
</dbReference>
<dbReference type="EMBL" id="WVHT01000008">
    <property type="protein sequence ID" value="MXV52529.1"/>
    <property type="molecule type" value="Genomic_DNA"/>
</dbReference>
<reference evidence="3 4" key="1">
    <citation type="submission" date="2019-11" db="EMBL/GenBank/DDBJ databases">
        <title>Pedobacter sp. HMF7647 Genome sequencing and assembly.</title>
        <authorList>
            <person name="Kang H."/>
            <person name="Kim H."/>
            <person name="Joh K."/>
        </authorList>
    </citation>
    <scope>NUCLEOTIDE SEQUENCE [LARGE SCALE GENOMIC DNA]</scope>
    <source>
        <strain evidence="3 4">HMF7647</strain>
    </source>
</reference>
<dbReference type="InterPro" id="IPR003583">
    <property type="entry name" value="Hlx-hairpin-Hlx_DNA-bd_motif"/>
</dbReference>
<sequence>MSLLHQIALTKVYGIGSKTAQQLLAYFGSAENIFNAKASELIAINGIGKITVENIQKSEALHQAESELKFIEKYQITTLFYTESNFPQRLKNCYDSPILLYFKGNADLNATKVISIVGTRNATTYGRDICDSLIEQLQKHNVIIVSGLAHGIDSFAHRASLRNNIPTVGVLGHGLDRIYPAVNRNMAEKMLHCGGLLSEYCSGTNPDRENFPKRNRIIAGLSDATIVVEASLKGGALISAEIANSYNRDVFAFPGNIDNEFSAGCNYLIKTNRANLISGIKDLEYLLGWNEAETTVAPKQLSLPIGLSKDEKLIAETIYQHGSIAIDKLLIATNMPQSKLAMLILGLEMQGLIVSLPGKMYKLS</sequence>
<dbReference type="InterPro" id="IPR036390">
    <property type="entry name" value="WH_DNA-bd_sf"/>
</dbReference>
<feature type="domain" description="Helix-hairpin-helix DNA-binding motif class 1" evidence="2">
    <location>
        <begin position="7"/>
        <end position="26"/>
    </location>
</feature>
<dbReference type="Pfam" id="PF17782">
    <property type="entry name" value="WHD_DprA"/>
    <property type="match status" value="1"/>
</dbReference>
<feature type="domain" description="Helix-hairpin-helix DNA-binding motif class 1" evidence="2">
    <location>
        <begin position="39"/>
        <end position="58"/>
    </location>
</feature>
<dbReference type="AlphaFoldDB" id="A0A7K1YEU8"/>
<keyword evidence="4" id="KW-1185">Reference proteome</keyword>